<keyword evidence="1" id="KW-0472">Membrane</keyword>
<dbReference type="InterPro" id="IPR007404">
    <property type="entry name" value="YdjM-like"/>
</dbReference>
<organism evidence="2 3">
    <name type="scientific">Pelotomaculum thermopropionicum (strain DSM 13744 / JCM 10971 / SI)</name>
    <dbReference type="NCBI Taxonomy" id="370438"/>
    <lineage>
        <taxon>Bacteria</taxon>
        <taxon>Bacillati</taxon>
        <taxon>Bacillota</taxon>
        <taxon>Clostridia</taxon>
        <taxon>Eubacteriales</taxon>
        <taxon>Desulfotomaculaceae</taxon>
        <taxon>Pelotomaculum</taxon>
    </lineage>
</organism>
<feature type="transmembrane region" description="Helical" evidence="1">
    <location>
        <begin position="147"/>
        <end position="174"/>
    </location>
</feature>
<accession>A5CZC4</accession>
<dbReference type="STRING" id="370438.PTH_2474"/>
<dbReference type="PANTHER" id="PTHR35531:SF1">
    <property type="entry name" value="INNER MEMBRANE PROTEIN YBCI-RELATED"/>
    <property type="match status" value="1"/>
</dbReference>
<reference evidence="3" key="1">
    <citation type="journal article" date="2008" name="Genome Res.">
        <title>The genome of Pelotomaculum thermopropionicum reveals niche-associated evolution in anaerobic microbiota.</title>
        <authorList>
            <person name="Kosaka T."/>
            <person name="Kato S."/>
            <person name="Shimoyama T."/>
            <person name="Ishii S."/>
            <person name="Abe T."/>
            <person name="Watanabe K."/>
        </authorList>
    </citation>
    <scope>NUCLEOTIDE SEQUENCE [LARGE SCALE GENOMIC DNA]</scope>
    <source>
        <strain evidence="3">DSM 13744 / JCM 10971 / SI</strain>
    </source>
</reference>
<name>A5CZC4_PELTS</name>
<dbReference type="Pfam" id="PF04307">
    <property type="entry name" value="YdjM"/>
    <property type="match status" value="1"/>
</dbReference>
<keyword evidence="1" id="KW-0812">Transmembrane</keyword>
<dbReference type="PANTHER" id="PTHR35531">
    <property type="entry name" value="INNER MEMBRANE PROTEIN YBCI-RELATED"/>
    <property type="match status" value="1"/>
</dbReference>
<evidence type="ECO:0000313" key="3">
    <source>
        <dbReference type="Proteomes" id="UP000006556"/>
    </source>
</evidence>
<feature type="transmembrane region" description="Helical" evidence="1">
    <location>
        <begin position="108"/>
        <end position="127"/>
    </location>
</feature>
<gene>
    <name evidence="2" type="ordered locus">PTH_2474</name>
</gene>
<evidence type="ECO:0000256" key="1">
    <source>
        <dbReference type="SAM" id="Phobius"/>
    </source>
</evidence>
<dbReference type="HOGENOM" id="CLU_097802_1_1_9"/>
<dbReference type="KEGG" id="pth:PTH_2474"/>
<keyword evidence="3" id="KW-1185">Reference proteome</keyword>
<feature type="transmembrane region" description="Helical" evidence="1">
    <location>
        <begin position="81"/>
        <end position="101"/>
    </location>
</feature>
<sequence>MVLRKKEVWAKMTGRTHVAAGAAVGALAGAAFGSAEAGFLAGLIAALLPDIDTPGSTIGRRVPIIPSIISMTAGHRTITHTVYFCLLAALGFGFLGSWLVAKTGLAAFLGFKLALPALAGALSHLALDACTRSGVEPLPPLGFRVSGPLATGSLLDVFLFFLLAALAGCALYLWRGW</sequence>
<dbReference type="eggNOG" id="COG1988">
    <property type="taxonomic scope" value="Bacteria"/>
</dbReference>
<dbReference type="EMBL" id="AP009389">
    <property type="protein sequence ID" value="BAF60655.1"/>
    <property type="molecule type" value="Genomic_DNA"/>
</dbReference>
<dbReference type="AlphaFoldDB" id="A5CZC4"/>
<protein>
    <submittedName>
        <fullName evidence="2">Hypothetical membrane protein</fullName>
    </submittedName>
</protein>
<dbReference type="Proteomes" id="UP000006556">
    <property type="component" value="Chromosome"/>
</dbReference>
<evidence type="ECO:0000313" key="2">
    <source>
        <dbReference type="EMBL" id="BAF60655.1"/>
    </source>
</evidence>
<proteinExistence type="predicted"/>
<keyword evidence="1" id="KW-1133">Transmembrane helix</keyword>